<evidence type="ECO:0000313" key="2">
    <source>
        <dbReference type="Proteomes" id="UP000027120"/>
    </source>
</evidence>
<protein>
    <submittedName>
        <fullName evidence="1">Uncharacterized protein</fullName>
    </submittedName>
</protein>
<dbReference type="EMBL" id="KK785006">
    <property type="protein sequence ID" value="KDO53870.1"/>
    <property type="molecule type" value="Genomic_DNA"/>
</dbReference>
<reference evidence="1 2" key="1">
    <citation type="submission" date="2014-04" db="EMBL/GenBank/DDBJ databases">
        <authorList>
            <consortium name="International Citrus Genome Consortium"/>
            <person name="Gmitter F."/>
            <person name="Chen C."/>
            <person name="Farmerie W."/>
            <person name="Harkins T."/>
            <person name="Desany B."/>
            <person name="Mohiuddin M."/>
            <person name="Kodira C."/>
            <person name="Borodovsky M."/>
            <person name="Lomsadze A."/>
            <person name="Burns P."/>
            <person name="Jenkins J."/>
            <person name="Prochnik S."/>
            <person name="Shu S."/>
            <person name="Chapman J."/>
            <person name="Pitluck S."/>
            <person name="Schmutz J."/>
            <person name="Rokhsar D."/>
        </authorList>
    </citation>
    <scope>NUCLEOTIDE SEQUENCE</scope>
</reference>
<dbReference type="SMR" id="A0A067EJ02"/>
<keyword evidence="2" id="KW-1185">Reference proteome</keyword>
<proteinExistence type="predicted"/>
<evidence type="ECO:0000313" key="1">
    <source>
        <dbReference type="EMBL" id="KDO53870.1"/>
    </source>
</evidence>
<name>A0A067EJ02_CITSI</name>
<dbReference type="Proteomes" id="UP000027120">
    <property type="component" value="Unassembled WGS sequence"/>
</dbReference>
<dbReference type="AlphaFoldDB" id="A0A067EJ02"/>
<gene>
    <name evidence="1" type="ORF">CISIN_1g035292mg</name>
</gene>
<sequence>MPFYVIIVGYFGIQQRCIRFIRIPSESIYLHLTFRPRIVYSRLSSFENNITTLSRHLNSILEKFRSIF</sequence>
<accession>A0A067EJ02</accession>
<organism evidence="1 2">
    <name type="scientific">Citrus sinensis</name>
    <name type="common">Sweet orange</name>
    <name type="synonym">Citrus aurantium var. sinensis</name>
    <dbReference type="NCBI Taxonomy" id="2711"/>
    <lineage>
        <taxon>Eukaryota</taxon>
        <taxon>Viridiplantae</taxon>
        <taxon>Streptophyta</taxon>
        <taxon>Embryophyta</taxon>
        <taxon>Tracheophyta</taxon>
        <taxon>Spermatophyta</taxon>
        <taxon>Magnoliopsida</taxon>
        <taxon>eudicotyledons</taxon>
        <taxon>Gunneridae</taxon>
        <taxon>Pentapetalae</taxon>
        <taxon>rosids</taxon>
        <taxon>malvids</taxon>
        <taxon>Sapindales</taxon>
        <taxon>Rutaceae</taxon>
        <taxon>Aurantioideae</taxon>
        <taxon>Citrus</taxon>
    </lineage>
</organism>